<keyword evidence="15" id="KW-0732">Signal</keyword>
<comment type="subcellular location">
    <subcellularLocation>
        <location evidence="12">Cell membrane</location>
        <topology evidence="12">Single-pass membrane protein</topology>
    </subcellularLocation>
    <subcellularLocation>
        <location evidence="11">Endomembrane system</location>
        <topology evidence="11">Single-pass membrane protein</topology>
    </subcellularLocation>
</comment>
<dbReference type="OrthoDB" id="5373033at2"/>
<organism evidence="16 17">
    <name type="scientific">Campylobacter geochelonis</name>
    <dbReference type="NCBI Taxonomy" id="1780362"/>
    <lineage>
        <taxon>Bacteria</taxon>
        <taxon>Pseudomonadati</taxon>
        <taxon>Campylobacterota</taxon>
        <taxon>Epsilonproteobacteria</taxon>
        <taxon>Campylobacterales</taxon>
        <taxon>Campylobacteraceae</taxon>
        <taxon>Campylobacter</taxon>
    </lineage>
</organism>
<gene>
    <name evidence="12" type="primary">atpF</name>
    <name evidence="16" type="ORF">ERS672216_00025</name>
</gene>
<dbReference type="Proteomes" id="UP000069632">
    <property type="component" value="Unassembled WGS sequence"/>
</dbReference>
<dbReference type="HAMAP" id="MF_01398">
    <property type="entry name" value="ATP_synth_b_bprime"/>
    <property type="match status" value="1"/>
</dbReference>
<keyword evidence="12" id="KW-1003">Cell membrane</keyword>
<evidence type="ECO:0000256" key="4">
    <source>
        <dbReference type="ARBA" id="ARBA00022781"/>
    </source>
</evidence>
<name>A0A128ENV4_9BACT</name>
<dbReference type="InterPro" id="IPR002146">
    <property type="entry name" value="ATP_synth_b/b'su_bac/chlpt"/>
</dbReference>
<dbReference type="AlphaFoldDB" id="A0A128ENV4"/>
<feature type="coiled-coil region" evidence="14">
    <location>
        <begin position="52"/>
        <end position="118"/>
    </location>
</feature>
<keyword evidence="5 12" id="KW-1133">Transmembrane helix</keyword>
<proteinExistence type="inferred from homology"/>
<comment type="similarity">
    <text evidence="12 13">Belongs to the ATPase B chain family.</text>
</comment>
<feature type="signal peptide" evidence="15">
    <location>
        <begin position="1"/>
        <end position="18"/>
    </location>
</feature>
<comment type="subunit">
    <text evidence="12">F-type ATPases have 2 components, F(1) - the catalytic core - and F(0) - the membrane proton channel. F(1) has five subunits: alpha(3), beta(3), gamma(1), delta(1), epsilon(1). F(0) has three main subunits: a(1), b(2) and c(10-14). The alpha and beta chains form an alternating ring which encloses part of the gamma chain. F(1) is attached to F(0) by a central stalk formed by the gamma and epsilon chains, while a peripheral stalk is formed by the delta and b chains.</text>
</comment>
<feature type="transmembrane region" description="Helical" evidence="12">
    <location>
        <begin position="34"/>
        <end position="51"/>
    </location>
</feature>
<accession>A0A128ENV4</accession>
<evidence type="ECO:0000256" key="13">
    <source>
        <dbReference type="RuleBase" id="RU003848"/>
    </source>
</evidence>
<evidence type="ECO:0000256" key="5">
    <source>
        <dbReference type="ARBA" id="ARBA00022989"/>
    </source>
</evidence>
<evidence type="ECO:0000313" key="16">
    <source>
        <dbReference type="EMBL" id="CZE45770.1"/>
    </source>
</evidence>
<evidence type="ECO:0000256" key="1">
    <source>
        <dbReference type="ARBA" id="ARBA00022448"/>
    </source>
</evidence>
<keyword evidence="17" id="KW-1185">Reference proteome</keyword>
<keyword evidence="14" id="KW-0175">Coiled coil</keyword>
<evidence type="ECO:0000256" key="12">
    <source>
        <dbReference type="HAMAP-Rule" id="MF_01398"/>
    </source>
</evidence>
<evidence type="ECO:0000256" key="10">
    <source>
        <dbReference type="ARBA" id="ARBA00025614"/>
    </source>
</evidence>
<protein>
    <recommendedName>
        <fullName evidence="12">ATP synthase subunit b</fullName>
    </recommendedName>
    <alternativeName>
        <fullName evidence="12">ATP synthase F(0) sector subunit b</fullName>
    </alternativeName>
    <alternativeName>
        <fullName evidence="12">ATPase subunit I</fullName>
    </alternativeName>
    <alternativeName>
        <fullName evidence="12">F-type ATPase subunit b</fullName>
        <shortName evidence="12">F-ATPase subunit b</shortName>
    </alternativeName>
</protein>
<keyword evidence="3 12" id="KW-0812">Transmembrane</keyword>
<dbReference type="CDD" id="cd06503">
    <property type="entry name" value="ATP-synt_Fo_b"/>
    <property type="match status" value="1"/>
</dbReference>
<keyword evidence="1 12" id="KW-0813">Transport</keyword>
<keyword evidence="4 12" id="KW-0375">Hydrogen ion transport</keyword>
<evidence type="ECO:0000256" key="9">
    <source>
        <dbReference type="ARBA" id="ARBA00025198"/>
    </source>
</evidence>
<evidence type="ECO:0000256" key="14">
    <source>
        <dbReference type="SAM" id="Coils"/>
    </source>
</evidence>
<evidence type="ECO:0000256" key="7">
    <source>
        <dbReference type="ARBA" id="ARBA00023136"/>
    </source>
</evidence>
<feature type="chain" id="PRO_5007281575" description="ATP synthase subunit b" evidence="15">
    <location>
        <begin position="19"/>
        <end position="172"/>
    </location>
</feature>
<dbReference type="NCBIfam" id="NF006292">
    <property type="entry name" value="PRK08475.1"/>
    <property type="match status" value="1"/>
</dbReference>
<dbReference type="GO" id="GO:0012505">
    <property type="term" value="C:endomembrane system"/>
    <property type="evidence" value="ECO:0007669"/>
    <property type="project" value="UniProtKB-SubCell"/>
</dbReference>
<keyword evidence="2 12" id="KW-0138">CF(0)</keyword>
<evidence type="ECO:0000256" key="6">
    <source>
        <dbReference type="ARBA" id="ARBA00023065"/>
    </source>
</evidence>
<evidence type="ECO:0000313" key="17">
    <source>
        <dbReference type="Proteomes" id="UP000069632"/>
    </source>
</evidence>
<keyword evidence="6 12" id="KW-0406">Ion transport</keyword>
<sequence>MKKLFFMLLAVIPCVVFASVSDGPKDYDIVPRTVNFLIFFGILFYFLKGPIKNAYNNRINSIAARLEENQAKLKESKDKKEQAVKELELAKTRAVSLIEVARKEIELTKTKIEESTKDEIEHLKRNYDNKKDFESKKITKSVVSEILDETFADESIKLSQNELVDVIHKKVG</sequence>
<evidence type="ECO:0000256" key="15">
    <source>
        <dbReference type="SAM" id="SignalP"/>
    </source>
</evidence>
<dbReference type="Pfam" id="PF00430">
    <property type="entry name" value="ATP-synt_B"/>
    <property type="match status" value="1"/>
</dbReference>
<evidence type="ECO:0000256" key="3">
    <source>
        <dbReference type="ARBA" id="ARBA00022692"/>
    </source>
</evidence>
<keyword evidence="8 12" id="KW-0066">ATP synthesis</keyword>
<dbReference type="GO" id="GO:0046933">
    <property type="term" value="F:proton-transporting ATP synthase activity, rotational mechanism"/>
    <property type="evidence" value="ECO:0007669"/>
    <property type="project" value="UniProtKB-UniRule"/>
</dbReference>
<reference evidence="16 17" key="1">
    <citation type="submission" date="2016-02" db="EMBL/GenBank/DDBJ databases">
        <authorList>
            <consortium name="Pathogen Informatics"/>
        </authorList>
    </citation>
    <scope>NUCLEOTIDE SEQUENCE [LARGE SCALE GENOMIC DNA]</scope>
    <source>
        <strain evidence="16 17">RC20</strain>
    </source>
</reference>
<evidence type="ECO:0000256" key="2">
    <source>
        <dbReference type="ARBA" id="ARBA00022547"/>
    </source>
</evidence>
<comment type="function">
    <text evidence="10">Component of the F(0) channel, it forms part of the peripheral stalk, linking F(1) to F(0). The b'-subunit is a diverged and duplicated form of b found in plants and photosynthetic bacteria.</text>
</comment>
<evidence type="ECO:0000256" key="11">
    <source>
        <dbReference type="ARBA" id="ARBA00037847"/>
    </source>
</evidence>
<keyword evidence="7 12" id="KW-0472">Membrane</keyword>
<comment type="function">
    <text evidence="9 12">F(1)F(0) ATP synthase produces ATP from ADP in the presence of a proton or sodium gradient. F-type ATPases consist of two structural domains, F(1) containing the extramembraneous catalytic core and F(0) containing the membrane proton channel, linked together by a central stalk and a peripheral stalk. During catalysis, ATP synthesis in the catalytic domain of F(1) is coupled via a rotary mechanism of the central stalk subunits to proton translocation.</text>
</comment>
<dbReference type="EMBL" id="FIZP01000001">
    <property type="protein sequence ID" value="CZE45770.1"/>
    <property type="molecule type" value="Genomic_DNA"/>
</dbReference>
<dbReference type="GO" id="GO:0016787">
    <property type="term" value="F:hydrolase activity"/>
    <property type="evidence" value="ECO:0007669"/>
    <property type="project" value="UniProtKB-KW"/>
</dbReference>
<dbReference type="GO" id="GO:0005886">
    <property type="term" value="C:plasma membrane"/>
    <property type="evidence" value="ECO:0007669"/>
    <property type="project" value="UniProtKB-SubCell"/>
</dbReference>
<evidence type="ECO:0000256" key="8">
    <source>
        <dbReference type="ARBA" id="ARBA00023310"/>
    </source>
</evidence>
<dbReference type="RefSeq" id="WP_075493569.1">
    <property type="nucleotide sequence ID" value="NZ_CP053844.1"/>
</dbReference>
<dbReference type="GO" id="GO:0045259">
    <property type="term" value="C:proton-transporting ATP synthase complex"/>
    <property type="evidence" value="ECO:0007669"/>
    <property type="project" value="UniProtKB-KW"/>
</dbReference>
<keyword evidence="16" id="KW-0378">Hydrolase</keyword>